<keyword evidence="2" id="KW-1185">Reference proteome</keyword>
<protein>
    <submittedName>
        <fullName evidence="1">Uncharacterized protein</fullName>
    </submittedName>
</protein>
<dbReference type="Gene3D" id="2.60.60.20">
    <property type="entry name" value="PLAT/LH2 domain"/>
    <property type="match status" value="1"/>
</dbReference>
<dbReference type="SUPFAM" id="SSF49723">
    <property type="entry name" value="Lipase/lipooxygenase domain (PLAT/LH2 domain)"/>
    <property type="match status" value="1"/>
</dbReference>
<dbReference type="InterPro" id="IPR036392">
    <property type="entry name" value="PLAT/LH2_dom_sf"/>
</dbReference>
<organism evidence="1 2">
    <name type="scientific">Coffea canephora</name>
    <name type="common">Robusta coffee</name>
    <dbReference type="NCBI Taxonomy" id="49390"/>
    <lineage>
        <taxon>Eukaryota</taxon>
        <taxon>Viridiplantae</taxon>
        <taxon>Streptophyta</taxon>
        <taxon>Embryophyta</taxon>
        <taxon>Tracheophyta</taxon>
        <taxon>Spermatophyta</taxon>
        <taxon>Magnoliopsida</taxon>
        <taxon>eudicotyledons</taxon>
        <taxon>Gunneridae</taxon>
        <taxon>Pentapetalae</taxon>
        <taxon>asterids</taxon>
        <taxon>lamiids</taxon>
        <taxon>Gentianales</taxon>
        <taxon>Rubiaceae</taxon>
        <taxon>Ixoroideae</taxon>
        <taxon>Gardenieae complex</taxon>
        <taxon>Bertiereae - Coffeeae clade</taxon>
        <taxon>Coffeeae</taxon>
        <taxon>Coffea</taxon>
    </lineage>
</organism>
<dbReference type="EMBL" id="HG740519">
    <property type="protein sequence ID" value="CDP20621.1"/>
    <property type="molecule type" value="Genomic_DNA"/>
</dbReference>
<dbReference type="PhylomeDB" id="A0A068VIU0"/>
<proteinExistence type="predicted"/>
<dbReference type="OrthoDB" id="1490254at2759"/>
<dbReference type="InParanoid" id="A0A068VIU0"/>
<dbReference type="Gramene" id="CDP20621">
    <property type="protein sequence ID" value="CDP20621"/>
    <property type="gene ID" value="GSCOC_T00013095001"/>
</dbReference>
<dbReference type="STRING" id="49390.A0A068VIU0"/>
<dbReference type="AlphaFoldDB" id="A0A068VIU0"/>
<evidence type="ECO:0000313" key="2">
    <source>
        <dbReference type="Proteomes" id="UP000295252"/>
    </source>
</evidence>
<accession>A0A068VIU0</accession>
<dbReference type="Proteomes" id="UP000295252">
    <property type="component" value="Chromosome IV"/>
</dbReference>
<evidence type="ECO:0000313" key="1">
    <source>
        <dbReference type="EMBL" id="CDP20621.1"/>
    </source>
</evidence>
<reference evidence="2" key="1">
    <citation type="journal article" date="2014" name="Science">
        <title>The coffee genome provides insight into the convergent evolution of caffeine biosynthesis.</title>
        <authorList>
            <person name="Denoeud F."/>
            <person name="Carretero-Paulet L."/>
            <person name="Dereeper A."/>
            <person name="Droc G."/>
            <person name="Guyot R."/>
            <person name="Pietrella M."/>
            <person name="Zheng C."/>
            <person name="Alberti A."/>
            <person name="Anthony F."/>
            <person name="Aprea G."/>
            <person name="Aury J.M."/>
            <person name="Bento P."/>
            <person name="Bernard M."/>
            <person name="Bocs S."/>
            <person name="Campa C."/>
            <person name="Cenci A."/>
            <person name="Combes M.C."/>
            <person name="Crouzillat D."/>
            <person name="Da Silva C."/>
            <person name="Daddiego L."/>
            <person name="De Bellis F."/>
            <person name="Dussert S."/>
            <person name="Garsmeur O."/>
            <person name="Gayraud T."/>
            <person name="Guignon V."/>
            <person name="Jahn K."/>
            <person name="Jamilloux V."/>
            <person name="Joet T."/>
            <person name="Labadie K."/>
            <person name="Lan T."/>
            <person name="Leclercq J."/>
            <person name="Lepelley M."/>
            <person name="Leroy T."/>
            <person name="Li L.T."/>
            <person name="Librado P."/>
            <person name="Lopez L."/>
            <person name="Munoz A."/>
            <person name="Noel B."/>
            <person name="Pallavicini A."/>
            <person name="Perrotta G."/>
            <person name="Poncet V."/>
            <person name="Pot D."/>
            <person name="Priyono X."/>
            <person name="Rigoreau M."/>
            <person name="Rouard M."/>
            <person name="Rozas J."/>
            <person name="Tranchant-Dubreuil C."/>
            <person name="VanBuren R."/>
            <person name="Zhang Q."/>
            <person name="Andrade A.C."/>
            <person name="Argout X."/>
            <person name="Bertrand B."/>
            <person name="de Kochko A."/>
            <person name="Graziosi G."/>
            <person name="Henry R.J."/>
            <person name="Jayarama X."/>
            <person name="Ming R."/>
            <person name="Nagai C."/>
            <person name="Rounsley S."/>
            <person name="Sankoff D."/>
            <person name="Giuliano G."/>
            <person name="Albert V.A."/>
            <person name="Wincker P."/>
            <person name="Lashermes P."/>
        </authorList>
    </citation>
    <scope>NUCLEOTIDE SEQUENCE [LARGE SCALE GENOMIC DNA]</scope>
    <source>
        <strain evidence="2">cv. DH200-94</strain>
    </source>
</reference>
<name>A0A068VIU0_COFCA</name>
<sequence>MLNKFVAAITGKHDHETKKKIKGTVVLMKKNVLDFNDFTASVVDRLDEFLGKKVYLQLISSVKADHSGIHLSSLSFCFLHI</sequence>
<gene>
    <name evidence="1" type="ORF">GSCOC_T00013095001</name>
</gene>